<dbReference type="PROSITE" id="PS50041">
    <property type="entry name" value="C_TYPE_LECTIN_2"/>
    <property type="match status" value="2"/>
</dbReference>
<evidence type="ECO:0000256" key="3">
    <source>
        <dbReference type="SAM" id="SignalP"/>
    </source>
</evidence>
<protein>
    <recommendedName>
        <fullName evidence="4">C-type lectin domain-containing protein</fullName>
    </recommendedName>
</protein>
<reference evidence="5" key="1">
    <citation type="journal article" date="2023" name="G3 (Bethesda)">
        <title>A reference genome for the long-term kleptoplast-retaining sea slug Elysia crispata morphotype clarki.</title>
        <authorList>
            <person name="Eastman K.E."/>
            <person name="Pendleton A.L."/>
            <person name="Shaikh M.A."/>
            <person name="Suttiyut T."/>
            <person name="Ogas R."/>
            <person name="Tomko P."/>
            <person name="Gavelis G."/>
            <person name="Widhalm J.R."/>
            <person name="Wisecaver J.H."/>
        </authorList>
    </citation>
    <scope>NUCLEOTIDE SEQUENCE</scope>
    <source>
        <strain evidence="5">ECLA1</strain>
    </source>
</reference>
<dbReference type="CDD" id="cd00037">
    <property type="entry name" value="CLECT"/>
    <property type="match status" value="2"/>
</dbReference>
<dbReference type="Pfam" id="PF00059">
    <property type="entry name" value="Lectin_C"/>
    <property type="match status" value="2"/>
</dbReference>
<feature type="transmembrane region" description="Helical" evidence="2">
    <location>
        <begin position="497"/>
        <end position="519"/>
    </location>
</feature>
<dbReference type="InterPro" id="IPR050111">
    <property type="entry name" value="C-type_lectin/snaclec_domain"/>
</dbReference>
<feature type="compositionally biased region" description="Polar residues" evidence="1">
    <location>
        <begin position="406"/>
        <end position="425"/>
    </location>
</feature>
<evidence type="ECO:0000259" key="4">
    <source>
        <dbReference type="PROSITE" id="PS50041"/>
    </source>
</evidence>
<dbReference type="PANTHER" id="PTHR22803">
    <property type="entry name" value="MANNOSE, PHOSPHOLIPASE, LECTIN RECEPTOR RELATED"/>
    <property type="match status" value="1"/>
</dbReference>
<comment type="caution">
    <text evidence="5">The sequence shown here is derived from an EMBL/GenBank/DDBJ whole genome shotgun (WGS) entry which is preliminary data.</text>
</comment>
<evidence type="ECO:0000256" key="1">
    <source>
        <dbReference type="SAM" id="MobiDB-lite"/>
    </source>
</evidence>
<feature type="domain" description="C-type lectin" evidence="4">
    <location>
        <begin position="254"/>
        <end position="390"/>
    </location>
</feature>
<feature type="chain" id="PRO_5042278883" description="C-type lectin domain-containing protein" evidence="3">
    <location>
        <begin position="22"/>
        <end position="564"/>
    </location>
</feature>
<dbReference type="InterPro" id="IPR016186">
    <property type="entry name" value="C-type_lectin-like/link_sf"/>
</dbReference>
<evidence type="ECO:0000256" key="2">
    <source>
        <dbReference type="SAM" id="Phobius"/>
    </source>
</evidence>
<dbReference type="InterPro" id="IPR001304">
    <property type="entry name" value="C-type_lectin-like"/>
</dbReference>
<dbReference type="Proteomes" id="UP001283361">
    <property type="component" value="Unassembled WGS sequence"/>
</dbReference>
<sequence length="564" mass="63738">MRATQCLIFCLLTICAEEAFAQGVIRVRNPRITRHNENPRVRPMQRAQPKPVKAAAATAQRQVQLEEIQKEISVTPQDGCPEEFVRFKDSCFSYHRRPRSWRMARESCKRAARGGDLASIDSEQKIDFIRKKFGDGKNKQVWVGLHKKRPGAPYLWLNGKKARNLPAWAANQTEPDVPMWVALNLSNGQLVPKTNPMEKLPYLCGTRRNYHVSKSSAAANPNYPVKTEINKAQMDTREDASLTMTTCRQGWQSYEEKCYKAFNQKTSFKNAVATCKKTGANLLSLHSPGESEFVRQHVMTKRGPGKKYWLGISNSANGLRWSDGSPLVYSRWRNRQPVLVPQPSRKLAPELTPEGEKNKKLLERCFQLDSEDSMWDDFEDCEEESYFMCDENGDIIPLPLSTYMSSTPPGSTNYRSTLPTSTPSSGDDDNRKIGEWLNQKPEKTWWEKIKPYIIASGAAVPGLNVSGINMTLYPEDFVEEQKSASVESVSGDDNNTVPILVVLVGSVVLVVAVFGALSYRHQYGNFPNLWISLYNSIRGESHKLQNVKQSLRDQKPSEAYGAME</sequence>
<dbReference type="SMART" id="SM00034">
    <property type="entry name" value="CLECT"/>
    <property type="match status" value="2"/>
</dbReference>
<organism evidence="5 6">
    <name type="scientific">Elysia crispata</name>
    <name type="common">lettuce slug</name>
    <dbReference type="NCBI Taxonomy" id="231223"/>
    <lineage>
        <taxon>Eukaryota</taxon>
        <taxon>Metazoa</taxon>
        <taxon>Spiralia</taxon>
        <taxon>Lophotrochozoa</taxon>
        <taxon>Mollusca</taxon>
        <taxon>Gastropoda</taxon>
        <taxon>Heterobranchia</taxon>
        <taxon>Euthyneura</taxon>
        <taxon>Panpulmonata</taxon>
        <taxon>Sacoglossa</taxon>
        <taxon>Placobranchoidea</taxon>
        <taxon>Plakobranchidae</taxon>
        <taxon>Elysia</taxon>
    </lineage>
</organism>
<name>A0AAE1CRM7_9GAST</name>
<keyword evidence="2" id="KW-0812">Transmembrane</keyword>
<feature type="region of interest" description="Disordered" evidence="1">
    <location>
        <begin position="406"/>
        <end position="432"/>
    </location>
</feature>
<keyword evidence="3" id="KW-0732">Signal</keyword>
<dbReference type="SUPFAM" id="SSF56436">
    <property type="entry name" value="C-type lectin-like"/>
    <property type="match status" value="2"/>
</dbReference>
<keyword evidence="6" id="KW-1185">Reference proteome</keyword>
<dbReference type="Gene3D" id="3.10.100.10">
    <property type="entry name" value="Mannose-Binding Protein A, subunit A"/>
    <property type="match status" value="2"/>
</dbReference>
<proteinExistence type="predicted"/>
<feature type="domain" description="C-type lectin" evidence="4">
    <location>
        <begin position="87"/>
        <end position="176"/>
    </location>
</feature>
<evidence type="ECO:0000313" key="6">
    <source>
        <dbReference type="Proteomes" id="UP001283361"/>
    </source>
</evidence>
<dbReference type="EMBL" id="JAWDGP010007111">
    <property type="protein sequence ID" value="KAK3729850.1"/>
    <property type="molecule type" value="Genomic_DNA"/>
</dbReference>
<feature type="signal peptide" evidence="3">
    <location>
        <begin position="1"/>
        <end position="21"/>
    </location>
</feature>
<keyword evidence="2" id="KW-0472">Membrane</keyword>
<keyword evidence="2" id="KW-1133">Transmembrane helix</keyword>
<gene>
    <name evidence="5" type="ORF">RRG08_058166</name>
</gene>
<dbReference type="AlphaFoldDB" id="A0AAE1CRM7"/>
<dbReference type="InterPro" id="IPR016187">
    <property type="entry name" value="CTDL_fold"/>
</dbReference>
<evidence type="ECO:0000313" key="5">
    <source>
        <dbReference type="EMBL" id="KAK3729850.1"/>
    </source>
</evidence>
<accession>A0AAE1CRM7</accession>